<evidence type="ECO:0000256" key="1">
    <source>
        <dbReference type="ARBA" id="ARBA00023239"/>
    </source>
</evidence>
<evidence type="ECO:0000259" key="2">
    <source>
        <dbReference type="Pfam" id="PF04909"/>
    </source>
</evidence>
<evidence type="ECO:0000313" key="3">
    <source>
        <dbReference type="EMBL" id="MDQ0674707.1"/>
    </source>
</evidence>
<dbReference type="PANTHER" id="PTHR21240">
    <property type="entry name" value="2-AMINO-3-CARBOXYLMUCONATE-6-SEMIALDEHYDE DECARBOXYLASE"/>
    <property type="match status" value="1"/>
</dbReference>
<dbReference type="EMBL" id="JAUSXB010000001">
    <property type="protein sequence ID" value="MDQ0674707.1"/>
    <property type="molecule type" value="Genomic_DNA"/>
</dbReference>
<dbReference type="Proteomes" id="UP001236806">
    <property type="component" value="Unassembled WGS sequence"/>
</dbReference>
<organism evidence="3 4">
    <name type="scientific">Pseudarthrobacter siccitolerans</name>
    <dbReference type="NCBI Taxonomy" id="861266"/>
    <lineage>
        <taxon>Bacteria</taxon>
        <taxon>Bacillati</taxon>
        <taxon>Actinomycetota</taxon>
        <taxon>Actinomycetes</taxon>
        <taxon>Micrococcales</taxon>
        <taxon>Micrococcaceae</taxon>
        <taxon>Pseudarthrobacter</taxon>
    </lineage>
</organism>
<dbReference type="Pfam" id="PF04909">
    <property type="entry name" value="Amidohydro_2"/>
    <property type="match status" value="1"/>
</dbReference>
<comment type="caution">
    <text evidence="3">The sequence shown here is derived from an EMBL/GenBank/DDBJ whole genome shotgun (WGS) entry which is preliminary data.</text>
</comment>
<keyword evidence="3" id="KW-0378">Hydrolase</keyword>
<dbReference type="RefSeq" id="WP_306636490.1">
    <property type="nucleotide sequence ID" value="NZ_JAUSXB010000001.1"/>
</dbReference>
<name>A0ABU0PLW9_9MICC</name>
<dbReference type="PANTHER" id="PTHR21240:SF28">
    <property type="entry name" value="ISO-OROTATE DECARBOXYLASE (EUROFUNG)"/>
    <property type="match status" value="1"/>
</dbReference>
<accession>A0ABU0PLW9</accession>
<dbReference type="SUPFAM" id="SSF51556">
    <property type="entry name" value="Metallo-dependent hydrolases"/>
    <property type="match status" value="1"/>
</dbReference>
<dbReference type="GO" id="GO:0016787">
    <property type="term" value="F:hydrolase activity"/>
    <property type="evidence" value="ECO:0007669"/>
    <property type="project" value="UniProtKB-KW"/>
</dbReference>
<keyword evidence="4" id="KW-1185">Reference proteome</keyword>
<dbReference type="InterPro" id="IPR032466">
    <property type="entry name" value="Metal_Hydrolase"/>
</dbReference>
<reference evidence="3 4" key="1">
    <citation type="submission" date="2023-07" db="EMBL/GenBank/DDBJ databases">
        <title>Comparative genomics of wheat-associated soil bacteria to identify genetic determinants of phenazine resistance.</title>
        <authorList>
            <person name="Mouncey N."/>
        </authorList>
    </citation>
    <scope>NUCLEOTIDE SEQUENCE [LARGE SCALE GENOMIC DNA]</scope>
    <source>
        <strain evidence="3 4">W1I3</strain>
    </source>
</reference>
<protein>
    <submittedName>
        <fullName evidence="3">TIM-barrel fold metal-dependent hydrolase</fullName>
    </submittedName>
</protein>
<sequence>MTTTKSEKATALSKPVVTTGLIDVDIHPLPKVGGLNEYLPTGILKQLDEYGMRSTTGLQLISEYPQMYGNAMRADAWPEDGYPGSDLDLMRTQLLDLYNIELGVLQCLSPGGQTLNPAGQALNPEIGSALCSALNDYQIEHLVHPEPRLRVSMAATFEAPDLAVKEIDRVGSDPAVISILGLSKTMEPMGSRKYWPIYEAAVAHNLPIQVHLSQGGGHANTGTGWTSYHAEYHVGHVQSIQSQMLSLILQGVFDRFPGLKIMFVEGNVAHFVPLIQRLDYHWKTLRSEVPNLQRKPSEYIHDHIWASTQPIDEPQNPRHLQEIIEEFCPDNVLFASDYPHFDFDSPETVFPASFSPELKEKIFRTNGMRFFGLENGAK</sequence>
<dbReference type="InterPro" id="IPR032465">
    <property type="entry name" value="ACMSD"/>
</dbReference>
<dbReference type="Gene3D" id="3.20.20.140">
    <property type="entry name" value="Metal-dependent hydrolases"/>
    <property type="match status" value="1"/>
</dbReference>
<gene>
    <name evidence="3" type="ORF">QFZ36_002268</name>
</gene>
<proteinExistence type="predicted"/>
<feature type="domain" description="Amidohydrolase-related" evidence="2">
    <location>
        <begin position="22"/>
        <end position="373"/>
    </location>
</feature>
<keyword evidence="1" id="KW-0456">Lyase</keyword>
<dbReference type="InterPro" id="IPR006680">
    <property type="entry name" value="Amidohydro-rel"/>
</dbReference>
<evidence type="ECO:0000313" key="4">
    <source>
        <dbReference type="Proteomes" id="UP001236806"/>
    </source>
</evidence>